<feature type="compositionally biased region" description="Pro residues" evidence="1">
    <location>
        <begin position="73"/>
        <end position="88"/>
    </location>
</feature>
<sequence length="360" mass="38262">MALALPRQRHVSATRAGPGPGQAKVESHDQDPARRGGTSRLCAPEVAPPPRPLRRQRRRVRVPDPDSQEGGPQGPPLLFPPAAPPPDPLLSARLLVDDRPSSPLPPSAARAAVLSLSLPVADVLPLSALRSLPLADSPPPPPRRPPRLPLLPHLLNNNNNTSKSRSRSRSKSRSCNPPVPINLSRESWPDELRAVCGSTPFRLAGGTCSAIRVGRASQRQDEIVANVVAAAEAAVGHVPRKWANVRAFHIKAAESLALPIYYDPASGMRIESKTKDEIVAIVVVTTAPTDGRPNTEDIPDGHPNTQILMYIFASSIPRQSAAALGVPKQSCTRPALPRSPLCPTADSSASAPRTTPNPNA</sequence>
<feature type="region of interest" description="Disordered" evidence="1">
    <location>
        <begin position="132"/>
        <end position="182"/>
    </location>
</feature>
<accession>A0A6V7NVR3</accession>
<reference evidence="2" key="1">
    <citation type="submission" date="2020-07" db="EMBL/GenBank/DDBJ databases">
        <authorList>
            <person name="Lin J."/>
        </authorList>
    </citation>
    <scope>NUCLEOTIDE SEQUENCE</scope>
</reference>
<protein>
    <submittedName>
        <fullName evidence="2">Uncharacterized protein</fullName>
    </submittedName>
</protein>
<dbReference type="InterPro" id="IPR028364">
    <property type="entry name" value="Ribosomal_uL1/biogenesis"/>
</dbReference>
<dbReference type="AlphaFoldDB" id="A0A6V7NVR3"/>
<dbReference type="InterPro" id="IPR023674">
    <property type="entry name" value="Ribosomal_uL1-like"/>
</dbReference>
<feature type="region of interest" description="Disordered" evidence="1">
    <location>
        <begin position="330"/>
        <end position="360"/>
    </location>
</feature>
<gene>
    <name evidence="2" type="ORF">CB5_LOCUS5881</name>
</gene>
<dbReference type="SUPFAM" id="SSF56808">
    <property type="entry name" value="Ribosomal protein L1"/>
    <property type="match status" value="1"/>
</dbReference>
<organism evidence="2">
    <name type="scientific">Ananas comosus var. bracteatus</name>
    <name type="common">red pineapple</name>
    <dbReference type="NCBI Taxonomy" id="296719"/>
    <lineage>
        <taxon>Eukaryota</taxon>
        <taxon>Viridiplantae</taxon>
        <taxon>Streptophyta</taxon>
        <taxon>Embryophyta</taxon>
        <taxon>Tracheophyta</taxon>
        <taxon>Spermatophyta</taxon>
        <taxon>Magnoliopsida</taxon>
        <taxon>Liliopsida</taxon>
        <taxon>Poales</taxon>
        <taxon>Bromeliaceae</taxon>
        <taxon>Bromelioideae</taxon>
        <taxon>Ananas</taxon>
    </lineage>
</organism>
<feature type="compositionally biased region" description="Basic and acidic residues" evidence="1">
    <location>
        <begin position="25"/>
        <end position="34"/>
    </location>
</feature>
<dbReference type="Pfam" id="PF00687">
    <property type="entry name" value="Ribosomal_L1"/>
    <property type="match status" value="1"/>
</dbReference>
<evidence type="ECO:0000256" key="1">
    <source>
        <dbReference type="SAM" id="MobiDB-lite"/>
    </source>
</evidence>
<dbReference type="EMBL" id="LR862142">
    <property type="protein sequence ID" value="CAD1822670.1"/>
    <property type="molecule type" value="Genomic_DNA"/>
</dbReference>
<feature type="compositionally biased region" description="Polar residues" evidence="1">
    <location>
        <begin position="345"/>
        <end position="360"/>
    </location>
</feature>
<feature type="compositionally biased region" description="Pro residues" evidence="1">
    <location>
        <begin position="136"/>
        <end position="149"/>
    </location>
</feature>
<proteinExistence type="predicted"/>
<name>A0A6V7NVR3_ANACO</name>
<evidence type="ECO:0000313" key="2">
    <source>
        <dbReference type="EMBL" id="CAD1822670.1"/>
    </source>
</evidence>
<feature type="compositionally biased region" description="Low complexity" evidence="1">
    <location>
        <begin position="150"/>
        <end position="163"/>
    </location>
</feature>
<feature type="region of interest" description="Disordered" evidence="1">
    <location>
        <begin position="1"/>
        <end position="107"/>
    </location>
</feature>